<evidence type="ECO:0000256" key="2">
    <source>
        <dbReference type="ARBA" id="ARBA00022840"/>
    </source>
</evidence>
<dbReference type="AlphaFoldDB" id="A0A1X1G3Q6"/>
<accession>A0A1X1G3Q6</accession>
<protein>
    <recommendedName>
        <fullName evidence="3">ABC transporter domain-containing protein</fullName>
    </recommendedName>
</protein>
<dbReference type="PROSITE" id="PS00211">
    <property type="entry name" value="ABC_TRANSPORTER_1"/>
    <property type="match status" value="1"/>
</dbReference>
<name>A0A1X1G3Q6_STROR</name>
<evidence type="ECO:0000256" key="1">
    <source>
        <dbReference type="ARBA" id="ARBA00022741"/>
    </source>
</evidence>
<keyword evidence="2" id="KW-0067">ATP-binding</keyword>
<dbReference type="PANTHER" id="PTHR43158">
    <property type="entry name" value="SKFA PEPTIDE EXPORT ATP-BINDING PROTEIN SKFE"/>
    <property type="match status" value="1"/>
</dbReference>
<dbReference type="PANTHER" id="PTHR43158:SF2">
    <property type="entry name" value="SKFA PEPTIDE EXPORT ATP-BINDING PROTEIN SKFE"/>
    <property type="match status" value="1"/>
</dbReference>
<dbReference type="SUPFAM" id="SSF52540">
    <property type="entry name" value="P-loop containing nucleoside triphosphate hydrolases"/>
    <property type="match status" value="1"/>
</dbReference>
<sequence length="217" mass="24827">MGILKKIIDITINYFNYNIKGEKMKVENISYRVNSRILFDHISFDTSNSGLTLITGKNGAGKSTLLKVLLGIVQPYSGSLISDEKVSYVPDSSDNYFIGLSPNLLFEFLQKQFFIETNLFEERLRELREQFYLNEKLMTQTIQSLSLGEKKKVMLIAAFLLDSDLYVMDEPLSGLDQVSVENLIHLIEQKINLGKHFIIVSHERQEILPTVDQIISL</sequence>
<dbReference type="PROSITE" id="PS50893">
    <property type="entry name" value="ABC_TRANSPORTER_2"/>
    <property type="match status" value="1"/>
</dbReference>
<dbReference type="InterPro" id="IPR003439">
    <property type="entry name" value="ABC_transporter-like_ATP-bd"/>
</dbReference>
<keyword evidence="1" id="KW-0547">Nucleotide-binding</keyword>
<dbReference type="GO" id="GO:0016887">
    <property type="term" value="F:ATP hydrolysis activity"/>
    <property type="evidence" value="ECO:0007669"/>
    <property type="project" value="InterPro"/>
</dbReference>
<dbReference type="Pfam" id="PF00005">
    <property type="entry name" value="ABC_tran"/>
    <property type="match status" value="1"/>
</dbReference>
<evidence type="ECO:0000313" key="5">
    <source>
        <dbReference type="Proteomes" id="UP000193633"/>
    </source>
</evidence>
<dbReference type="Proteomes" id="UP000193633">
    <property type="component" value="Unassembled WGS sequence"/>
</dbReference>
<dbReference type="Gene3D" id="3.40.50.300">
    <property type="entry name" value="P-loop containing nucleotide triphosphate hydrolases"/>
    <property type="match status" value="1"/>
</dbReference>
<reference evidence="4 5" key="1">
    <citation type="journal article" date="2016" name="Eur. J. Clin. Microbiol. Infect. Dis.">
        <title>Whole genome sequencing as a tool for phylogenetic analysis of clinical strains of Mitis group streptococci.</title>
        <authorList>
            <person name="Rasmussen L.H."/>
            <person name="Dargis R."/>
            <person name="Hojholt K."/>
            <person name="Christensen J.J."/>
            <person name="Skovgaard O."/>
            <person name="Justesen U.S."/>
            <person name="Rosenvinge F.S."/>
            <person name="Moser C."/>
            <person name="Lukjancenko O."/>
            <person name="Rasmussen S."/>
            <person name="Nielsen X.C."/>
        </authorList>
    </citation>
    <scope>NUCLEOTIDE SEQUENCE [LARGE SCALE GENOMIC DNA]</scope>
    <source>
        <strain evidence="4 5">OD_339823_10</strain>
    </source>
</reference>
<comment type="caution">
    <text evidence="4">The sequence shown here is derived from an EMBL/GenBank/DDBJ whole genome shotgun (WGS) entry which is preliminary data.</text>
</comment>
<evidence type="ECO:0000259" key="3">
    <source>
        <dbReference type="PROSITE" id="PS50893"/>
    </source>
</evidence>
<feature type="domain" description="ABC transporter" evidence="3">
    <location>
        <begin position="24"/>
        <end position="217"/>
    </location>
</feature>
<dbReference type="GO" id="GO:0005524">
    <property type="term" value="F:ATP binding"/>
    <property type="evidence" value="ECO:0007669"/>
    <property type="project" value="UniProtKB-KW"/>
</dbReference>
<dbReference type="InterPro" id="IPR017871">
    <property type="entry name" value="ABC_transporter-like_CS"/>
</dbReference>
<organism evidence="4 5">
    <name type="scientific">Streptococcus oralis subsp. tigurinus</name>
    <dbReference type="NCBI Taxonomy" id="1077464"/>
    <lineage>
        <taxon>Bacteria</taxon>
        <taxon>Bacillati</taxon>
        <taxon>Bacillota</taxon>
        <taxon>Bacilli</taxon>
        <taxon>Lactobacillales</taxon>
        <taxon>Streptococcaceae</taxon>
        <taxon>Streptococcus</taxon>
    </lineage>
</organism>
<proteinExistence type="predicted"/>
<dbReference type="InterPro" id="IPR003593">
    <property type="entry name" value="AAA+_ATPase"/>
</dbReference>
<dbReference type="SMART" id="SM00382">
    <property type="entry name" value="AAA"/>
    <property type="match status" value="1"/>
</dbReference>
<dbReference type="InterPro" id="IPR027417">
    <property type="entry name" value="P-loop_NTPase"/>
</dbReference>
<dbReference type="EMBL" id="NCUD01000037">
    <property type="protein sequence ID" value="ORO41490.1"/>
    <property type="molecule type" value="Genomic_DNA"/>
</dbReference>
<evidence type="ECO:0000313" key="4">
    <source>
        <dbReference type="EMBL" id="ORO41490.1"/>
    </source>
</evidence>
<gene>
    <name evidence="4" type="ORF">B7728_01195</name>
</gene>